<evidence type="ECO:0000256" key="11">
    <source>
        <dbReference type="ARBA" id="ARBA00022741"/>
    </source>
</evidence>
<dbReference type="Pfam" id="PF07730">
    <property type="entry name" value="HisKA_3"/>
    <property type="match status" value="1"/>
</dbReference>
<evidence type="ECO:0000259" key="20">
    <source>
        <dbReference type="PROSITE" id="PS50109"/>
    </source>
</evidence>
<keyword evidence="19" id="KW-1133">Transmembrane helix</keyword>
<dbReference type="InterPro" id="IPR003594">
    <property type="entry name" value="HATPase_dom"/>
</dbReference>
<keyword evidence="9" id="KW-0808">Transferase</keyword>
<evidence type="ECO:0000256" key="5">
    <source>
        <dbReference type="ARBA" id="ARBA00017322"/>
    </source>
</evidence>
<dbReference type="PROSITE" id="PS50109">
    <property type="entry name" value="HIS_KIN"/>
    <property type="match status" value="1"/>
</dbReference>
<reference evidence="21 22" key="1">
    <citation type="submission" date="2024-09" db="EMBL/GenBank/DDBJ databases">
        <authorList>
            <person name="Sun Q."/>
            <person name="Mori K."/>
        </authorList>
    </citation>
    <scope>NUCLEOTIDE SEQUENCE [LARGE SCALE GENOMIC DNA]</scope>
    <source>
        <strain evidence="21 22">KCTC 23076</strain>
    </source>
</reference>
<proteinExistence type="predicted"/>
<evidence type="ECO:0000256" key="12">
    <source>
        <dbReference type="ARBA" id="ARBA00022777"/>
    </source>
</evidence>
<comment type="function">
    <text evidence="17">Member of the two-component regulatory system NreB/NreC involved in the control of dissimilatory nitrate/nitrite reduction in response to oxygen. NreB functions as a direct oxygen sensor histidine kinase which is autophosphorylated, in the absence of oxygen, probably at the conserved histidine residue, and transfers its phosphate group probably to a conserved aspartate residue of NreC. NreB/NreC activates the expression of the nitrate (narGHJI) and nitrite (nir) reductase operons, as well as the putative nitrate transporter gene narT.</text>
</comment>
<sequence>MRIVLGVSAVIAGLVGAILHASNEAAGRDFEPSFWLLGLLGAVAYGGTGAILGARSRVERIPQVLGGIGLGQGLSLLLNEYALLGPTPLDWAALWIGSWLWAPSLIASAVLLPLLLPDGRLPSRRWRPALVLSIVAVGWTALSWALTPYELQDFPIRVRDLANPVGLAAAASPVVMGAGIALILLALVLAFASVGARWRASTGERRQQLKWILVGAVVTVLVFALGFVVPQPAGEVVSALAVIPIPAACGVAALRHRLWDVDLVVSVGLRYAILSVVVIAVYAGVVSVLGAMTGAPVIATAVVALVLLPLHSRLQRWTNRLVHGEPDDPTTALARLGERLEATSDPADVADRLLPEVVARIARLLNAEYVAIDLADGGVVSVGEPPASVDRVPLQYGGAEVGELQLARRSRSLREQQRIEQLGRQAAVAVHSVLLTREARRARQLVVAAREEERRRLRWDLHDGIAPSIAALALQAETARDLVQENPAAATQILDRLVPRLNGAVADVRSLVHELRPPTLDELGLAGAVRELAARFAGPGRHVEAQLGDVEGLPAAVDLAAYRIVSEALANAVRHGGATEIQVRLQRDRDWLRVEVSDDGTGIDPDAVPGVGLASMRARAEELGGSFTAGAGAGTAGTTITALLPLSVEEENE</sequence>
<evidence type="ECO:0000256" key="3">
    <source>
        <dbReference type="ARBA" id="ARBA00004496"/>
    </source>
</evidence>
<feature type="transmembrane region" description="Helical" evidence="19">
    <location>
        <begin position="167"/>
        <end position="191"/>
    </location>
</feature>
<accession>A0ABV6RNN0</accession>
<gene>
    <name evidence="21" type="ORF">ACFFGH_12190</name>
</gene>
<keyword evidence="16" id="KW-0411">Iron-sulfur</keyword>
<dbReference type="InterPro" id="IPR005467">
    <property type="entry name" value="His_kinase_dom"/>
</dbReference>
<keyword evidence="15" id="KW-0902">Two-component regulatory system</keyword>
<name>A0ABV6RNN0_9GAMM</name>
<dbReference type="Pfam" id="PF02518">
    <property type="entry name" value="HATPase_c"/>
    <property type="match status" value="1"/>
</dbReference>
<evidence type="ECO:0000256" key="2">
    <source>
        <dbReference type="ARBA" id="ARBA00001966"/>
    </source>
</evidence>
<organism evidence="21 22">
    <name type="scientific">Lysobacter korlensis</name>
    <dbReference type="NCBI Taxonomy" id="553636"/>
    <lineage>
        <taxon>Bacteria</taxon>
        <taxon>Pseudomonadati</taxon>
        <taxon>Pseudomonadota</taxon>
        <taxon>Gammaproteobacteria</taxon>
        <taxon>Lysobacterales</taxon>
        <taxon>Lysobacteraceae</taxon>
        <taxon>Lysobacter</taxon>
    </lineage>
</organism>
<keyword evidence="19" id="KW-0812">Transmembrane</keyword>
<evidence type="ECO:0000256" key="15">
    <source>
        <dbReference type="ARBA" id="ARBA00023012"/>
    </source>
</evidence>
<dbReference type="RefSeq" id="WP_386668591.1">
    <property type="nucleotide sequence ID" value="NZ_JBHLTG010000002.1"/>
</dbReference>
<keyword evidence="12 21" id="KW-0418">Kinase</keyword>
<feature type="transmembrane region" description="Helical" evidence="19">
    <location>
        <begin position="211"/>
        <end position="230"/>
    </location>
</feature>
<keyword evidence="8" id="KW-0597">Phosphoprotein</keyword>
<dbReference type="GO" id="GO:0016301">
    <property type="term" value="F:kinase activity"/>
    <property type="evidence" value="ECO:0007669"/>
    <property type="project" value="UniProtKB-KW"/>
</dbReference>
<evidence type="ECO:0000256" key="10">
    <source>
        <dbReference type="ARBA" id="ARBA00022723"/>
    </source>
</evidence>
<evidence type="ECO:0000256" key="16">
    <source>
        <dbReference type="ARBA" id="ARBA00023014"/>
    </source>
</evidence>
<evidence type="ECO:0000313" key="21">
    <source>
        <dbReference type="EMBL" id="MFC0678600.1"/>
    </source>
</evidence>
<keyword evidence="10" id="KW-0479">Metal-binding</keyword>
<feature type="transmembrane region" description="Helical" evidence="19">
    <location>
        <begin position="289"/>
        <end position="310"/>
    </location>
</feature>
<evidence type="ECO:0000256" key="9">
    <source>
        <dbReference type="ARBA" id="ARBA00022679"/>
    </source>
</evidence>
<evidence type="ECO:0000256" key="18">
    <source>
        <dbReference type="ARBA" id="ARBA00030800"/>
    </source>
</evidence>
<comment type="catalytic activity">
    <reaction evidence="1">
        <text>ATP + protein L-histidine = ADP + protein N-phospho-L-histidine.</text>
        <dbReference type="EC" id="2.7.13.3"/>
    </reaction>
</comment>
<evidence type="ECO:0000256" key="7">
    <source>
        <dbReference type="ARBA" id="ARBA00022490"/>
    </source>
</evidence>
<keyword evidence="22" id="KW-1185">Reference proteome</keyword>
<dbReference type="CDD" id="cd16917">
    <property type="entry name" value="HATPase_UhpB-NarQ-NarX-like"/>
    <property type="match status" value="1"/>
</dbReference>
<dbReference type="Gene3D" id="1.20.5.1930">
    <property type="match status" value="1"/>
</dbReference>
<evidence type="ECO:0000313" key="22">
    <source>
        <dbReference type="Proteomes" id="UP001589896"/>
    </source>
</evidence>
<dbReference type="SUPFAM" id="SSF55874">
    <property type="entry name" value="ATPase domain of HSP90 chaperone/DNA topoisomerase II/histidine kinase"/>
    <property type="match status" value="1"/>
</dbReference>
<dbReference type="PANTHER" id="PTHR24421">
    <property type="entry name" value="NITRATE/NITRITE SENSOR PROTEIN NARX-RELATED"/>
    <property type="match status" value="1"/>
</dbReference>
<keyword evidence="6" id="KW-0004">4Fe-4S</keyword>
<keyword evidence="19" id="KW-0472">Membrane</keyword>
<feature type="transmembrane region" description="Helical" evidence="19">
    <location>
        <begin position="64"/>
        <end position="84"/>
    </location>
</feature>
<feature type="domain" description="Histidine kinase" evidence="20">
    <location>
        <begin position="563"/>
        <end position="648"/>
    </location>
</feature>
<dbReference type="InterPro" id="IPR004358">
    <property type="entry name" value="Sig_transdc_His_kin-like_C"/>
</dbReference>
<comment type="caution">
    <text evidence="21">The sequence shown here is derived from an EMBL/GenBank/DDBJ whole genome shotgun (WGS) entry which is preliminary data.</text>
</comment>
<feature type="transmembrane region" description="Helical" evidence="19">
    <location>
        <begin position="128"/>
        <end position="147"/>
    </location>
</feature>
<keyword evidence="11" id="KW-0547">Nucleotide-binding</keyword>
<keyword evidence="7" id="KW-0963">Cytoplasm</keyword>
<dbReference type="EMBL" id="JBHLTG010000002">
    <property type="protein sequence ID" value="MFC0678600.1"/>
    <property type="molecule type" value="Genomic_DNA"/>
</dbReference>
<dbReference type="SMART" id="SM00387">
    <property type="entry name" value="HATPase_c"/>
    <property type="match status" value="1"/>
</dbReference>
<feature type="transmembrane region" description="Helical" evidence="19">
    <location>
        <begin position="33"/>
        <end position="52"/>
    </location>
</feature>
<comment type="cofactor">
    <cofactor evidence="2">
        <name>[4Fe-4S] cluster</name>
        <dbReference type="ChEBI" id="CHEBI:49883"/>
    </cofactor>
</comment>
<evidence type="ECO:0000256" key="19">
    <source>
        <dbReference type="SAM" id="Phobius"/>
    </source>
</evidence>
<protein>
    <recommendedName>
        <fullName evidence="5">Oxygen sensor histidine kinase NreB</fullName>
        <ecNumber evidence="4">2.7.13.3</ecNumber>
    </recommendedName>
    <alternativeName>
        <fullName evidence="18">Nitrogen regulation protein B</fullName>
    </alternativeName>
</protein>
<comment type="subcellular location">
    <subcellularLocation>
        <location evidence="3">Cytoplasm</location>
    </subcellularLocation>
</comment>
<dbReference type="InterPro" id="IPR050482">
    <property type="entry name" value="Sensor_HK_TwoCompSys"/>
</dbReference>
<dbReference type="InterPro" id="IPR011712">
    <property type="entry name" value="Sig_transdc_His_kin_sub3_dim/P"/>
</dbReference>
<evidence type="ECO:0000256" key="13">
    <source>
        <dbReference type="ARBA" id="ARBA00022840"/>
    </source>
</evidence>
<evidence type="ECO:0000256" key="8">
    <source>
        <dbReference type="ARBA" id="ARBA00022553"/>
    </source>
</evidence>
<evidence type="ECO:0000256" key="1">
    <source>
        <dbReference type="ARBA" id="ARBA00000085"/>
    </source>
</evidence>
<feature type="transmembrane region" description="Helical" evidence="19">
    <location>
        <begin position="96"/>
        <end position="116"/>
    </location>
</feature>
<evidence type="ECO:0000256" key="17">
    <source>
        <dbReference type="ARBA" id="ARBA00024827"/>
    </source>
</evidence>
<dbReference type="Gene3D" id="3.30.565.10">
    <property type="entry name" value="Histidine kinase-like ATPase, C-terminal domain"/>
    <property type="match status" value="1"/>
</dbReference>
<dbReference type="Proteomes" id="UP001589896">
    <property type="component" value="Unassembled WGS sequence"/>
</dbReference>
<dbReference type="PRINTS" id="PR00344">
    <property type="entry name" value="BCTRLSENSOR"/>
</dbReference>
<keyword evidence="13" id="KW-0067">ATP-binding</keyword>
<evidence type="ECO:0000256" key="14">
    <source>
        <dbReference type="ARBA" id="ARBA00023004"/>
    </source>
</evidence>
<evidence type="ECO:0000256" key="6">
    <source>
        <dbReference type="ARBA" id="ARBA00022485"/>
    </source>
</evidence>
<feature type="transmembrane region" description="Helical" evidence="19">
    <location>
        <begin position="236"/>
        <end position="254"/>
    </location>
</feature>
<feature type="transmembrane region" description="Helical" evidence="19">
    <location>
        <begin position="261"/>
        <end position="283"/>
    </location>
</feature>
<dbReference type="InterPro" id="IPR036890">
    <property type="entry name" value="HATPase_C_sf"/>
</dbReference>
<keyword evidence="14" id="KW-0408">Iron</keyword>
<evidence type="ECO:0000256" key="4">
    <source>
        <dbReference type="ARBA" id="ARBA00012438"/>
    </source>
</evidence>
<dbReference type="EC" id="2.7.13.3" evidence="4"/>
<dbReference type="PANTHER" id="PTHR24421:SF10">
    <property type="entry name" value="NITRATE_NITRITE SENSOR PROTEIN NARQ"/>
    <property type="match status" value="1"/>
</dbReference>